<feature type="transmembrane region" description="Helical" evidence="1">
    <location>
        <begin position="327"/>
        <end position="352"/>
    </location>
</feature>
<evidence type="ECO:0000313" key="2">
    <source>
        <dbReference type="EMBL" id="KAK4605484.1"/>
    </source>
</evidence>
<accession>A0AAN7JBN9</accession>
<protein>
    <submittedName>
        <fullName evidence="2">Uncharacterized protein</fullName>
    </submittedName>
</protein>
<evidence type="ECO:0000256" key="1">
    <source>
        <dbReference type="SAM" id="Phobius"/>
    </source>
</evidence>
<comment type="caution">
    <text evidence="2">The sequence shown here is derived from an EMBL/GenBank/DDBJ whole genome shotgun (WGS) entry which is preliminary data.</text>
</comment>
<name>A0AAN7JBN9_QUERU</name>
<gene>
    <name evidence="2" type="ORF">RGQ29_013507</name>
</gene>
<keyword evidence="1" id="KW-0812">Transmembrane</keyword>
<evidence type="ECO:0000313" key="3">
    <source>
        <dbReference type="Proteomes" id="UP001324115"/>
    </source>
</evidence>
<dbReference type="InterPro" id="IPR004158">
    <property type="entry name" value="DUF247_pln"/>
</dbReference>
<dbReference type="AlphaFoldDB" id="A0AAN7JBN9"/>
<organism evidence="2 3">
    <name type="scientific">Quercus rubra</name>
    <name type="common">Northern red oak</name>
    <name type="synonym">Quercus borealis</name>
    <dbReference type="NCBI Taxonomy" id="3512"/>
    <lineage>
        <taxon>Eukaryota</taxon>
        <taxon>Viridiplantae</taxon>
        <taxon>Streptophyta</taxon>
        <taxon>Embryophyta</taxon>
        <taxon>Tracheophyta</taxon>
        <taxon>Spermatophyta</taxon>
        <taxon>Magnoliopsida</taxon>
        <taxon>eudicotyledons</taxon>
        <taxon>Gunneridae</taxon>
        <taxon>Pentapetalae</taxon>
        <taxon>rosids</taxon>
        <taxon>fabids</taxon>
        <taxon>Fagales</taxon>
        <taxon>Fagaceae</taxon>
        <taxon>Quercus</taxon>
    </lineage>
</organism>
<proteinExistence type="predicted"/>
<keyword evidence="1" id="KW-0472">Membrane</keyword>
<dbReference type="Proteomes" id="UP001324115">
    <property type="component" value="Unassembled WGS sequence"/>
</dbReference>
<keyword evidence="3" id="KW-1185">Reference proteome</keyword>
<dbReference type="PANTHER" id="PTHR31170">
    <property type="entry name" value="BNAC04G53230D PROTEIN"/>
    <property type="match status" value="1"/>
</dbReference>
<dbReference type="Pfam" id="PF03140">
    <property type="entry name" value="DUF247"/>
    <property type="match status" value="1"/>
</dbReference>
<sequence length="355" mass="41656">MEKFKVRYLKSFMKRANINLKNLVSTIREMEERIYCCYAEASLGMDRDVFLKIILVDAIFILELIFRNVQGYLESEDLLIADQMTPIILDLVLLENQLPFFVLEKLFNLNPNLSNISSLIDLTFKFFEYFNVREISPKNVKIEHFTDLIRIFQLPQPQNLPKRQTESEIVTLMYPATQLHEAGVKFQVNSSKCLLDITFNFKNGVLEMPCLKLYDETEALIRNVMAYEQYCFGEKIYIRDYYFFLDCLVNTTRDIDLLCDKGIIRNYLGDNKAATSLVNKLNTHVLLSGINQNQNRIFKELNAFYEKPWHKWKATLRYQYFSTPWRIASTIAAIILLVFTFIQTVCSIIQIVPIV</sequence>
<reference evidence="2 3" key="1">
    <citation type="journal article" date="2023" name="G3 (Bethesda)">
        <title>A haplotype-resolved chromosome-scale genome for Quercus rubra L. provides insights into the genetics of adaptive traits for red oak species.</title>
        <authorList>
            <person name="Kapoor B."/>
            <person name="Jenkins J."/>
            <person name="Schmutz J."/>
            <person name="Zhebentyayeva T."/>
            <person name="Kuelheim C."/>
            <person name="Coggeshall M."/>
            <person name="Heim C."/>
            <person name="Lasky J.R."/>
            <person name="Leites L."/>
            <person name="Islam-Faridi N."/>
            <person name="Romero-Severson J."/>
            <person name="DeLeo V.L."/>
            <person name="Lucas S.M."/>
            <person name="Lazic D."/>
            <person name="Gailing O."/>
            <person name="Carlson J."/>
            <person name="Staton M."/>
        </authorList>
    </citation>
    <scope>NUCLEOTIDE SEQUENCE [LARGE SCALE GENOMIC DNA]</scope>
    <source>
        <strain evidence="2">Pseudo-F2</strain>
    </source>
</reference>
<keyword evidence="1" id="KW-1133">Transmembrane helix</keyword>
<dbReference type="EMBL" id="JAXUIC010000002">
    <property type="protein sequence ID" value="KAK4605484.1"/>
    <property type="molecule type" value="Genomic_DNA"/>
</dbReference>
<dbReference type="PANTHER" id="PTHR31170:SF9">
    <property type="entry name" value="PROTEIN, PUTATIVE (DUF247)-RELATED"/>
    <property type="match status" value="1"/>
</dbReference>